<evidence type="ECO:0000256" key="7">
    <source>
        <dbReference type="ARBA" id="ARBA00022833"/>
    </source>
</evidence>
<proteinExistence type="inferred from homology"/>
<keyword evidence="9" id="KW-0238">DNA-binding</keyword>
<dbReference type="OrthoDB" id="8659436at2"/>
<evidence type="ECO:0000256" key="2">
    <source>
        <dbReference type="ARBA" id="ARBA00007957"/>
    </source>
</evidence>
<name>A0A2T0Q7B4_9ACTN</name>
<dbReference type="InterPro" id="IPR002481">
    <property type="entry name" value="FUR"/>
</dbReference>
<evidence type="ECO:0000256" key="11">
    <source>
        <dbReference type="PIRSR" id="PIRSR602481-1"/>
    </source>
</evidence>
<evidence type="ECO:0000256" key="12">
    <source>
        <dbReference type="SAM" id="MobiDB-lite"/>
    </source>
</evidence>
<evidence type="ECO:0000256" key="1">
    <source>
        <dbReference type="ARBA" id="ARBA00004496"/>
    </source>
</evidence>
<dbReference type="InterPro" id="IPR043135">
    <property type="entry name" value="Fur_C"/>
</dbReference>
<evidence type="ECO:0000256" key="10">
    <source>
        <dbReference type="ARBA" id="ARBA00023163"/>
    </source>
</evidence>
<dbReference type="GO" id="GO:1900376">
    <property type="term" value="P:regulation of secondary metabolite biosynthetic process"/>
    <property type="evidence" value="ECO:0007669"/>
    <property type="project" value="TreeGrafter"/>
</dbReference>
<evidence type="ECO:0000256" key="5">
    <source>
        <dbReference type="ARBA" id="ARBA00022491"/>
    </source>
</evidence>
<evidence type="ECO:0000256" key="9">
    <source>
        <dbReference type="ARBA" id="ARBA00023125"/>
    </source>
</evidence>
<feature type="region of interest" description="Disordered" evidence="12">
    <location>
        <begin position="131"/>
        <end position="162"/>
    </location>
</feature>
<keyword evidence="8" id="KW-0805">Transcription regulation</keyword>
<dbReference type="Gene3D" id="3.30.1490.190">
    <property type="match status" value="1"/>
</dbReference>
<evidence type="ECO:0000256" key="3">
    <source>
        <dbReference type="ARBA" id="ARBA00011738"/>
    </source>
</evidence>
<comment type="similarity">
    <text evidence="2">Belongs to the Fur family.</text>
</comment>
<keyword evidence="5" id="KW-0678">Repressor</keyword>
<comment type="caution">
    <text evidence="13">The sequence shown here is derived from an EMBL/GenBank/DDBJ whole genome shotgun (WGS) entry which is preliminary data.</text>
</comment>
<dbReference type="PANTHER" id="PTHR33202">
    <property type="entry name" value="ZINC UPTAKE REGULATION PROTEIN"/>
    <property type="match status" value="1"/>
</dbReference>
<dbReference type="GO" id="GO:0000976">
    <property type="term" value="F:transcription cis-regulatory region binding"/>
    <property type="evidence" value="ECO:0007669"/>
    <property type="project" value="TreeGrafter"/>
</dbReference>
<accession>A0A2T0Q7B4</accession>
<comment type="subcellular location">
    <subcellularLocation>
        <location evidence="1">Cytoplasm</location>
    </subcellularLocation>
</comment>
<feature type="binding site" evidence="11">
    <location>
        <position position="88"/>
    </location>
    <ligand>
        <name>Zn(2+)</name>
        <dbReference type="ChEBI" id="CHEBI:29105"/>
    </ligand>
</feature>
<gene>
    <name evidence="13" type="ORF">CLV72_103331</name>
</gene>
<feature type="compositionally biased region" description="Low complexity" evidence="12">
    <location>
        <begin position="149"/>
        <end position="162"/>
    </location>
</feature>
<dbReference type="PANTHER" id="PTHR33202:SF2">
    <property type="entry name" value="FERRIC UPTAKE REGULATION PROTEIN"/>
    <property type="match status" value="1"/>
</dbReference>
<dbReference type="GO" id="GO:0008270">
    <property type="term" value="F:zinc ion binding"/>
    <property type="evidence" value="ECO:0007669"/>
    <property type="project" value="TreeGrafter"/>
</dbReference>
<dbReference type="Proteomes" id="UP000237846">
    <property type="component" value="Unassembled WGS sequence"/>
</dbReference>
<evidence type="ECO:0000313" key="13">
    <source>
        <dbReference type="EMBL" id="PRX99726.1"/>
    </source>
</evidence>
<dbReference type="Gene3D" id="1.10.10.10">
    <property type="entry name" value="Winged helix-like DNA-binding domain superfamily/Winged helix DNA-binding domain"/>
    <property type="match status" value="1"/>
</dbReference>
<dbReference type="GO" id="GO:0003700">
    <property type="term" value="F:DNA-binding transcription factor activity"/>
    <property type="evidence" value="ECO:0007669"/>
    <property type="project" value="InterPro"/>
</dbReference>
<evidence type="ECO:0000313" key="14">
    <source>
        <dbReference type="Proteomes" id="UP000237846"/>
    </source>
</evidence>
<dbReference type="GO" id="GO:0045892">
    <property type="term" value="P:negative regulation of DNA-templated transcription"/>
    <property type="evidence" value="ECO:0007669"/>
    <property type="project" value="TreeGrafter"/>
</dbReference>
<reference evidence="13 14" key="1">
    <citation type="submission" date="2018-03" db="EMBL/GenBank/DDBJ databases">
        <title>Genomic Encyclopedia of Archaeal and Bacterial Type Strains, Phase II (KMG-II): from individual species to whole genera.</title>
        <authorList>
            <person name="Goeker M."/>
        </authorList>
    </citation>
    <scope>NUCLEOTIDE SEQUENCE [LARGE SCALE GENOMIC DNA]</scope>
    <source>
        <strain evidence="13 14">DSM 45601</strain>
    </source>
</reference>
<feature type="binding site" evidence="11">
    <location>
        <position position="126"/>
    </location>
    <ligand>
        <name>Zn(2+)</name>
        <dbReference type="ChEBI" id="CHEBI:29105"/>
    </ligand>
</feature>
<organism evidence="13 14">
    <name type="scientific">Allonocardiopsis opalescens</name>
    <dbReference type="NCBI Taxonomy" id="1144618"/>
    <lineage>
        <taxon>Bacteria</taxon>
        <taxon>Bacillati</taxon>
        <taxon>Actinomycetota</taxon>
        <taxon>Actinomycetes</taxon>
        <taxon>Streptosporangiales</taxon>
        <taxon>Allonocardiopsis</taxon>
    </lineage>
</organism>
<evidence type="ECO:0000256" key="6">
    <source>
        <dbReference type="ARBA" id="ARBA00022723"/>
    </source>
</evidence>
<dbReference type="InterPro" id="IPR036390">
    <property type="entry name" value="WH_DNA-bd_sf"/>
</dbReference>
<dbReference type="Pfam" id="PF01475">
    <property type="entry name" value="FUR"/>
    <property type="match status" value="1"/>
</dbReference>
<feature type="binding site" evidence="11">
    <location>
        <position position="129"/>
    </location>
    <ligand>
        <name>Zn(2+)</name>
        <dbReference type="ChEBI" id="CHEBI:29105"/>
    </ligand>
</feature>
<keyword evidence="7 11" id="KW-0862">Zinc</keyword>
<dbReference type="GO" id="GO:0005829">
    <property type="term" value="C:cytosol"/>
    <property type="evidence" value="ECO:0007669"/>
    <property type="project" value="TreeGrafter"/>
</dbReference>
<dbReference type="SUPFAM" id="SSF46785">
    <property type="entry name" value="Winged helix' DNA-binding domain"/>
    <property type="match status" value="1"/>
</dbReference>
<keyword evidence="14" id="KW-1185">Reference proteome</keyword>
<evidence type="ECO:0000256" key="4">
    <source>
        <dbReference type="ARBA" id="ARBA00022490"/>
    </source>
</evidence>
<evidence type="ECO:0000256" key="8">
    <source>
        <dbReference type="ARBA" id="ARBA00023015"/>
    </source>
</evidence>
<dbReference type="InterPro" id="IPR036388">
    <property type="entry name" value="WH-like_DNA-bd_sf"/>
</dbReference>
<dbReference type="CDD" id="cd07153">
    <property type="entry name" value="Fur_like"/>
    <property type="match status" value="1"/>
</dbReference>
<feature type="binding site" evidence="11">
    <location>
        <position position="85"/>
    </location>
    <ligand>
        <name>Zn(2+)</name>
        <dbReference type="ChEBI" id="CHEBI:29105"/>
    </ligand>
</feature>
<comment type="subunit">
    <text evidence="3">Homodimer.</text>
</comment>
<dbReference type="EMBL" id="PVZC01000003">
    <property type="protein sequence ID" value="PRX99726.1"/>
    <property type="molecule type" value="Genomic_DNA"/>
</dbReference>
<sequence length="162" mass="17596">MARVTRYDQAVLRVLDRASCFRSAQEVHALIADSAEPERRPSLSTVYRVLHQLAESGALDTVQSPAGERLYRMCGNDGRHHHLRCRRCGRVEEVPEREPLSRLVSSIGRETGYRSLHYSFELSGVCSGCDGAPGPRAAESRGATPRDQAAAPGAASTTSSTS</sequence>
<keyword evidence="6 11" id="KW-0479">Metal-binding</keyword>
<keyword evidence="4" id="KW-0963">Cytoplasm</keyword>
<protein>
    <submittedName>
        <fullName evidence="13">Fur family ferric uptake transcriptional regulator</fullName>
    </submittedName>
</protein>
<dbReference type="AlphaFoldDB" id="A0A2T0Q7B4"/>
<comment type="cofactor">
    <cofactor evidence="11">
        <name>Zn(2+)</name>
        <dbReference type="ChEBI" id="CHEBI:29105"/>
    </cofactor>
    <text evidence="11">Binds 1 zinc ion per subunit.</text>
</comment>
<keyword evidence="10" id="KW-0804">Transcription</keyword>